<reference evidence="1" key="1">
    <citation type="submission" date="2019-11" db="EMBL/GenBank/DDBJ databases">
        <authorList>
            <person name="Li J."/>
        </authorList>
    </citation>
    <scope>NUCLEOTIDE SEQUENCE</scope>
    <source>
        <strain evidence="1">B6B</strain>
    </source>
</reference>
<evidence type="ECO:0000313" key="1">
    <source>
        <dbReference type="EMBL" id="MRH43135.1"/>
    </source>
</evidence>
<name>A0A6A8DBN8_9BACI</name>
<gene>
    <name evidence="1" type="ORF">GH741_10635</name>
</gene>
<keyword evidence="2" id="KW-1185">Reference proteome</keyword>
<dbReference type="EMBL" id="WJNG01000007">
    <property type="protein sequence ID" value="MRH43135.1"/>
    <property type="molecule type" value="Genomic_DNA"/>
</dbReference>
<evidence type="ECO:0000313" key="2">
    <source>
        <dbReference type="Proteomes" id="UP000799092"/>
    </source>
</evidence>
<dbReference type="AlphaFoldDB" id="A0A6A8DBN8"/>
<organism evidence="1 2">
    <name type="scientific">Aquibacillus halophilus</name>
    <dbReference type="NCBI Taxonomy" id="930132"/>
    <lineage>
        <taxon>Bacteria</taxon>
        <taxon>Bacillati</taxon>
        <taxon>Bacillota</taxon>
        <taxon>Bacilli</taxon>
        <taxon>Bacillales</taxon>
        <taxon>Bacillaceae</taxon>
        <taxon>Aquibacillus</taxon>
    </lineage>
</organism>
<sequence>MTHYDEEQLKIETLFQMGKAQIKQELPSQSSSISTLDQYTYTFPYGTVKIIVLLANQSSVTVEFNITTSENSIHTTVTNIPLN</sequence>
<accession>A0A6A8DBN8</accession>
<dbReference type="Proteomes" id="UP000799092">
    <property type="component" value="Unassembled WGS sequence"/>
</dbReference>
<protein>
    <submittedName>
        <fullName evidence="1">Uncharacterized protein</fullName>
    </submittedName>
</protein>
<comment type="caution">
    <text evidence="1">The sequence shown here is derived from an EMBL/GenBank/DDBJ whole genome shotgun (WGS) entry which is preliminary data.</text>
</comment>
<proteinExistence type="predicted"/>